<evidence type="ECO:0000256" key="1">
    <source>
        <dbReference type="SAM" id="Phobius"/>
    </source>
</evidence>
<dbReference type="Proteomes" id="UP000596004">
    <property type="component" value="Chromosome"/>
</dbReference>
<dbReference type="Gene3D" id="3.90.550.10">
    <property type="entry name" value="Spore Coat Polysaccharide Biosynthesis Protein SpsA, Chain A"/>
    <property type="match status" value="1"/>
</dbReference>
<dbReference type="Pfam" id="PF00535">
    <property type="entry name" value="Glycos_transf_2"/>
    <property type="match status" value="1"/>
</dbReference>
<feature type="domain" description="Glycosyltransferase 2-like" evidence="2">
    <location>
        <begin position="13"/>
        <end position="166"/>
    </location>
</feature>
<proteinExistence type="predicted"/>
<name>A0A7T9DIQ1_9ARCH</name>
<dbReference type="InterPro" id="IPR001173">
    <property type="entry name" value="Glyco_trans_2-like"/>
</dbReference>
<dbReference type="InterPro" id="IPR050834">
    <property type="entry name" value="Glycosyltransf_2"/>
</dbReference>
<keyword evidence="1" id="KW-0472">Membrane</keyword>
<sequence>MRPTATHSKASASIIIPAYNAAKTIADCLDALKQQTISPKEIIVVDDGSKDNTSKVVATFSNVKLTSQANAGPARARNVGAKAAKGDIIIFLDSDCVPEKNWLEEMLKPFEDAKVAGVQGAYKSKQKSIVARFDQLDIEYRYERMKRAEKLDWIGSYSAAYRRDIFLKENGFDESFPKASGEDAELSYRMAEKKYRLIFAPSAIVYHTHPEKFWKFLDIEYFRAYWRMRMYIKHPLKAVKDSYTPQTLKISVMLGAMMLAGGLLSLIGFYFEFHRIPNVLSMLVLFFAVALSSIIAINSHFIVYAFVRDFSVGVFSLFMSVFRSIVFGAGVLRGFLDEKVRA</sequence>
<dbReference type="PANTHER" id="PTHR43685">
    <property type="entry name" value="GLYCOSYLTRANSFERASE"/>
    <property type="match status" value="1"/>
</dbReference>
<dbReference type="PANTHER" id="PTHR43685:SF3">
    <property type="entry name" value="SLR2126 PROTEIN"/>
    <property type="match status" value="1"/>
</dbReference>
<evidence type="ECO:0000259" key="2">
    <source>
        <dbReference type="Pfam" id="PF00535"/>
    </source>
</evidence>
<accession>A0A7T9DIQ1</accession>
<keyword evidence="1" id="KW-1133">Transmembrane helix</keyword>
<reference evidence="3" key="1">
    <citation type="submission" date="2020-11" db="EMBL/GenBank/DDBJ databases">
        <title>Connecting structure to function with the recovery of over 1000 high-quality activated sludge metagenome-assembled genomes encoding full-length rRNA genes using long-read sequencing.</title>
        <authorList>
            <person name="Singleton C.M."/>
            <person name="Petriglieri F."/>
            <person name="Kristensen J.M."/>
            <person name="Kirkegaard R.H."/>
            <person name="Michaelsen T.Y."/>
            <person name="Andersen M.H."/>
            <person name="Karst S.M."/>
            <person name="Dueholm M.S."/>
            <person name="Nielsen P.H."/>
            <person name="Albertsen M."/>
        </authorList>
    </citation>
    <scope>NUCLEOTIDE SEQUENCE</scope>
    <source>
        <strain evidence="3">Fred_18-Q3-R57-64_BAT3C.431</strain>
    </source>
</reference>
<gene>
    <name evidence="3" type="ORF">IPJ89_02945</name>
</gene>
<protein>
    <submittedName>
        <fullName evidence="3">Glycosyltransferase</fullName>
    </submittedName>
</protein>
<dbReference type="SUPFAM" id="SSF53448">
    <property type="entry name" value="Nucleotide-diphospho-sugar transferases"/>
    <property type="match status" value="1"/>
</dbReference>
<feature type="transmembrane region" description="Helical" evidence="1">
    <location>
        <begin position="250"/>
        <end position="271"/>
    </location>
</feature>
<feature type="transmembrane region" description="Helical" evidence="1">
    <location>
        <begin position="283"/>
        <end position="307"/>
    </location>
</feature>
<evidence type="ECO:0000313" key="3">
    <source>
        <dbReference type="EMBL" id="QQR92101.1"/>
    </source>
</evidence>
<keyword evidence="3" id="KW-0808">Transferase</keyword>
<keyword evidence="1" id="KW-0812">Transmembrane</keyword>
<dbReference type="EMBL" id="CP064981">
    <property type="protein sequence ID" value="QQR92101.1"/>
    <property type="molecule type" value="Genomic_DNA"/>
</dbReference>
<dbReference type="GO" id="GO:0016740">
    <property type="term" value="F:transferase activity"/>
    <property type="evidence" value="ECO:0007669"/>
    <property type="project" value="UniProtKB-KW"/>
</dbReference>
<dbReference type="InterPro" id="IPR029044">
    <property type="entry name" value="Nucleotide-diphossugar_trans"/>
</dbReference>
<organism evidence="3">
    <name type="scientific">Candidatus Iainarchaeum sp</name>
    <dbReference type="NCBI Taxonomy" id="3101447"/>
    <lineage>
        <taxon>Archaea</taxon>
        <taxon>Candidatus Iainarchaeota</taxon>
        <taxon>Candidatus Iainarchaeia</taxon>
        <taxon>Candidatus Iainarchaeales</taxon>
        <taxon>Candidatus Iainarchaeaceae</taxon>
        <taxon>Candidatus Iainarchaeum</taxon>
    </lineage>
</organism>
<feature type="transmembrane region" description="Helical" evidence="1">
    <location>
        <begin position="313"/>
        <end position="336"/>
    </location>
</feature>
<dbReference type="AlphaFoldDB" id="A0A7T9DIQ1"/>